<organism evidence="2 3">
    <name type="scientific">Haematococcus lacustris</name>
    <name type="common">Green alga</name>
    <name type="synonym">Haematococcus pluvialis</name>
    <dbReference type="NCBI Taxonomy" id="44745"/>
    <lineage>
        <taxon>Eukaryota</taxon>
        <taxon>Viridiplantae</taxon>
        <taxon>Chlorophyta</taxon>
        <taxon>core chlorophytes</taxon>
        <taxon>Chlorophyceae</taxon>
        <taxon>CS clade</taxon>
        <taxon>Chlamydomonadales</taxon>
        <taxon>Haematococcaceae</taxon>
        <taxon>Haematococcus</taxon>
    </lineage>
</organism>
<protein>
    <submittedName>
        <fullName evidence="2">Alpha-type protein kinase domain-containing protein</fullName>
    </submittedName>
</protein>
<gene>
    <name evidence="2" type="ORF">HaLaN_31512</name>
</gene>
<feature type="non-terminal residue" evidence="2">
    <location>
        <position position="128"/>
    </location>
</feature>
<dbReference type="GO" id="GO:0016301">
    <property type="term" value="F:kinase activity"/>
    <property type="evidence" value="ECO:0007669"/>
    <property type="project" value="UniProtKB-KW"/>
</dbReference>
<keyword evidence="3" id="KW-1185">Reference proteome</keyword>
<feature type="region of interest" description="Disordered" evidence="1">
    <location>
        <begin position="56"/>
        <end position="81"/>
    </location>
</feature>
<dbReference type="Proteomes" id="UP000485058">
    <property type="component" value="Unassembled WGS sequence"/>
</dbReference>
<feature type="non-terminal residue" evidence="2">
    <location>
        <position position="1"/>
    </location>
</feature>
<keyword evidence="2" id="KW-0808">Transferase</keyword>
<evidence type="ECO:0000313" key="2">
    <source>
        <dbReference type="EMBL" id="GFH32313.1"/>
    </source>
</evidence>
<reference evidence="2 3" key="1">
    <citation type="submission" date="2020-02" db="EMBL/GenBank/DDBJ databases">
        <title>Draft genome sequence of Haematococcus lacustris strain NIES-144.</title>
        <authorList>
            <person name="Morimoto D."/>
            <person name="Nakagawa S."/>
            <person name="Yoshida T."/>
            <person name="Sawayama S."/>
        </authorList>
    </citation>
    <scope>NUCLEOTIDE SEQUENCE [LARGE SCALE GENOMIC DNA]</scope>
    <source>
        <strain evidence="2 3">NIES-144</strain>
    </source>
</reference>
<proteinExistence type="predicted"/>
<feature type="compositionally biased region" description="Low complexity" evidence="1">
    <location>
        <begin position="59"/>
        <end position="72"/>
    </location>
</feature>
<evidence type="ECO:0000256" key="1">
    <source>
        <dbReference type="SAM" id="MobiDB-lite"/>
    </source>
</evidence>
<dbReference type="AlphaFoldDB" id="A0A6A0AJ39"/>
<dbReference type="EMBL" id="BLLF01006503">
    <property type="protein sequence ID" value="GFH32313.1"/>
    <property type="molecule type" value="Genomic_DNA"/>
</dbReference>
<accession>A0A6A0AJ39</accession>
<comment type="caution">
    <text evidence="2">The sequence shown here is derived from an EMBL/GenBank/DDBJ whole genome shotgun (WGS) entry which is preliminary data.</text>
</comment>
<sequence length="128" mass="14413">RSKPWKQEAEEVLTKLKTKLNVTKYVMVQLRKEHTAKMVDAFKALVSDPEEEAWTVRKAAGQQSSSEAGSQAAEEEPWIQPLDMDTASSAEEMSNNLVRMMVSTTLATITRLSLMVYDKEKGLAHRKS</sequence>
<name>A0A6A0AJ39_HAELA</name>
<evidence type="ECO:0000313" key="3">
    <source>
        <dbReference type="Proteomes" id="UP000485058"/>
    </source>
</evidence>
<keyword evidence="2" id="KW-0418">Kinase</keyword>